<organism evidence="13 14">
    <name type="scientific">Podarcis muralis</name>
    <name type="common">Wall lizard</name>
    <name type="synonym">Lacerta muralis</name>
    <dbReference type="NCBI Taxonomy" id="64176"/>
    <lineage>
        <taxon>Eukaryota</taxon>
        <taxon>Metazoa</taxon>
        <taxon>Chordata</taxon>
        <taxon>Craniata</taxon>
        <taxon>Vertebrata</taxon>
        <taxon>Euteleostomi</taxon>
        <taxon>Lepidosauria</taxon>
        <taxon>Squamata</taxon>
        <taxon>Bifurcata</taxon>
        <taxon>Unidentata</taxon>
        <taxon>Episquamata</taxon>
        <taxon>Laterata</taxon>
        <taxon>Lacertibaenia</taxon>
        <taxon>Lacertidae</taxon>
        <taxon>Podarcis</taxon>
    </lineage>
</organism>
<dbReference type="InterPro" id="IPR002913">
    <property type="entry name" value="START_lipid-bd_dom"/>
</dbReference>
<evidence type="ECO:0000256" key="8">
    <source>
        <dbReference type="ARBA" id="ARBA00063535"/>
    </source>
</evidence>
<evidence type="ECO:0000256" key="7">
    <source>
        <dbReference type="ARBA" id="ARBA00023121"/>
    </source>
</evidence>
<dbReference type="FunFam" id="3.30.530.20:FF:000017">
    <property type="entry name" value="Phosphatidylcholine transfer protein, putative"/>
    <property type="match status" value="1"/>
</dbReference>
<reference evidence="13" key="3">
    <citation type="submission" date="2025-09" db="UniProtKB">
        <authorList>
            <consortium name="Ensembl"/>
        </authorList>
    </citation>
    <scope>IDENTIFICATION</scope>
</reference>
<evidence type="ECO:0000256" key="1">
    <source>
        <dbReference type="ARBA" id="ARBA00004496"/>
    </source>
</evidence>
<dbReference type="OMA" id="DYVYMRE"/>
<evidence type="ECO:0000313" key="13">
    <source>
        <dbReference type="Ensembl" id="ENSPMRP00000009005.1"/>
    </source>
</evidence>
<accession>A0A670IAU7</accession>
<proteinExistence type="predicted"/>
<gene>
    <name evidence="13" type="primary">PCTP</name>
</gene>
<dbReference type="GO" id="GO:0031210">
    <property type="term" value="F:phosphatidylcholine binding"/>
    <property type="evidence" value="ECO:0007669"/>
    <property type="project" value="Ensembl"/>
</dbReference>
<dbReference type="Ensembl" id="ENSPMRT00000009619.1">
    <property type="protein sequence ID" value="ENSPMRP00000009005.1"/>
    <property type="gene ID" value="ENSPMRG00000006059.1"/>
</dbReference>
<evidence type="ECO:0000256" key="4">
    <source>
        <dbReference type="ARBA" id="ARBA00022553"/>
    </source>
</evidence>
<dbReference type="InterPro" id="IPR023393">
    <property type="entry name" value="START-like_dom_sf"/>
</dbReference>
<dbReference type="Gene3D" id="3.30.530.20">
    <property type="match status" value="1"/>
</dbReference>
<dbReference type="OrthoDB" id="1295045at2759"/>
<dbReference type="GeneID" id="114587248"/>
<evidence type="ECO:0000256" key="11">
    <source>
        <dbReference type="ARBA" id="ARBA00079049"/>
    </source>
</evidence>
<keyword evidence="4" id="KW-0597">Phosphoprotein</keyword>
<evidence type="ECO:0000256" key="9">
    <source>
        <dbReference type="ARBA" id="ARBA00069061"/>
    </source>
</evidence>
<dbReference type="KEGG" id="pmua:114587248"/>
<dbReference type="Pfam" id="PF01852">
    <property type="entry name" value="START"/>
    <property type="match status" value="1"/>
</dbReference>
<keyword evidence="7" id="KW-0446">Lipid-binding</keyword>
<evidence type="ECO:0000256" key="2">
    <source>
        <dbReference type="ARBA" id="ARBA00022448"/>
    </source>
</evidence>
<dbReference type="GO" id="GO:0005829">
    <property type="term" value="C:cytosol"/>
    <property type="evidence" value="ECO:0007669"/>
    <property type="project" value="UniProtKB-ARBA"/>
</dbReference>
<protein>
    <recommendedName>
        <fullName evidence="9">Phosphatidylcholine transfer protein</fullName>
    </recommendedName>
    <alternativeName>
        <fullName evidence="11">START domain-containing protein 2</fullName>
    </alternativeName>
    <alternativeName>
        <fullName evidence="10">StAR-related lipid transfer protein 2</fullName>
    </alternativeName>
</protein>
<keyword evidence="14" id="KW-1185">Reference proteome</keyword>
<keyword evidence="5" id="KW-0007">Acetylation</keyword>
<dbReference type="PANTHER" id="PTHR19308:SF39">
    <property type="entry name" value="PHOSPHATIDYLCHOLINE TRANSFER PROTEIN"/>
    <property type="match status" value="1"/>
</dbReference>
<dbReference type="SMART" id="SM00234">
    <property type="entry name" value="START"/>
    <property type="match status" value="1"/>
</dbReference>
<sequence length="286" mass="32796">MCPPELLRALLQRRPKVLPPAKEAKGRRRRWRWWPARCLPVWSGMSRGASAGPSSSSSSASSSSSTCCSSRKAEQARGPFGEEQFLAVCRESTKPREAARAAWELMAETASFCIFRLFDEKSGLYEYKVYATLGDCSPDVCAEVYMDLTYRSQWDRYLRDISEKPFEGRTVIRWEVKFPFPMANRDYVFVRERKDMELEGKKIYVILAKSVNTTKFPEKTGIVRVKNYKQCVAFESDGKKGSKVFMSYFDDPGGKVPSWLVNWGTKTGVPNFLIDMEKACHSYRKR</sequence>
<dbReference type="PANTHER" id="PTHR19308">
    <property type="entry name" value="PHOSPHATIDYLCHOLINE TRANSFER PROTEIN"/>
    <property type="match status" value="1"/>
</dbReference>
<dbReference type="SUPFAM" id="SSF55961">
    <property type="entry name" value="Bet v1-like"/>
    <property type="match status" value="1"/>
</dbReference>
<evidence type="ECO:0000256" key="3">
    <source>
        <dbReference type="ARBA" id="ARBA00022490"/>
    </source>
</evidence>
<evidence type="ECO:0000259" key="12">
    <source>
        <dbReference type="PROSITE" id="PS50848"/>
    </source>
</evidence>
<dbReference type="AlphaFoldDB" id="A0A670IAU7"/>
<dbReference type="PROSITE" id="PS50848">
    <property type="entry name" value="START"/>
    <property type="match status" value="1"/>
</dbReference>
<dbReference type="CTD" id="58488"/>
<evidence type="ECO:0000256" key="10">
    <source>
        <dbReference type="ARBA" id="ARBA00077188"/>
    </source>
</evidence>
<dbReference type="GO" id="GO:0008525">
    <property type="term" value="F:phosphatidylcholine transporter activity"/>
    <property type="evidence" value="ECO:0007669"/>
    <property type="project" value="Ensembl"/>
</dbReference>
<name>A0A670IAU7_PODMU</name>
<comment type="subcellular location">
    <subcellularLocation>
        <location evidence="1">Cytoplasm</location>
    </subcellularLocation>
</comment>
<reference evidence="13" key="2">
    <citation type="submission" date="2025-08" db="UniProtKB">
        <authorList>
            <consortium name="Ensembl"/>
        </authorList>
    </citation>
    <scope>IDENTIFICATION</scope>
</reference>
<dbReference type="Proteomes" id="UP000472272">
    <property type="component" value="Chromosome 2"/>
</dbReference>
<feature type="domain" description="START" evidence="12">
    <location>
        <begin position="103"/>
        <end position="285"/>
    </location>
</feature>
<dbReference type="RefSeq" id="XP_028567126.1">
    <property type="nucleotide sequence ID" value="XM_028711293.1"/>
</dbReference>
<evidence type="ECO:0000256" key="6">
    <source>
        <dbReference type="ARBA" id="ARBA00023055"/>
    </source>
</evidence>
<keyword evidence="2" id="KW-0813">Transport</keyword>
<evidence type="ECO:0000313" key="14">
    <source>
        <dbReference type="Proteomes" id="UP000472272"/>
    </source>
</evidence>
<dbReference type="InterPro" id="IPR051213">
    <property type="entry name" value="START_lipid_transfer"/>
</dbReference>
<evidence type="ECO:0000256" key="5">
    <source>
        <dbReference type="ARBA" id="ARBA00022990"/>
    </source>
</evidence>
<comment type="subunit">
    <text evidence="8">Interacts with ACOT13/THEM2.</text>
</comment>
<reference evidence="13 14" key="1">
    <citation type="journal article" date="2019" name="Proc. Natl. Acad. Sci. U.S.A.">
        <title>Regulatory changes in pterin and carotenoid genes underlie balanced color polymorphisms in the wall lizard.</title>
        <authorList>
            <person name="Andrade P."/>
            <person name="Pinho C."/>
            <person name="Perez I de Lanuza G."/>
            <person name="Afonso S."/>
            <person name="Brejcha J."/>
            <person name="Rubin C.J."/>
            <person name="Wallerman O."/>
            <person name="Pereira P."/>
            <person name="Sabatino S.J."/>
            <person name="Bellati A."/>
            <person name="Pellitteri-Rosa D."/>
            <person name="Bosakova Z."/>
            <person name="Bunikis I."/>
            <person name="Carretero M.A."/>
            <person name="Feiner N."/>
            <person name="Marsik P."/>
            <person name="Pauperio F."/>
            <person name="Salvi D."/>
            <person name="Soler L."/>
            <person name="While G.M."/>
            <person name="Uller T."/>
            <person name="Font E."/>
            <person name="Andersson L."/>
            <person name="Carneiro M."/>
        </authorList>
    </citation>
    <scope>NUCLEOTIDE SEQUENCE</scope>
</reference>
<dbReference type="GeneTree" id="ENSGT00940000156843"/>
<keyword evidence="6" id="KW-0445">Lipid transport</keyword>
<keyword evidence="3" id="KW-0963">Cytoplasm</keyword>